<evidence type="ECO:0000256" key="1">
    <source>
        <dbReference type="ARBA" id="ARBA00022723"/>
    </source>
</evidence>
<evidence type="ECO:0000256" key="2">
    <source>
        <dbReference type="ARBA" id="ARBA00022771"/>
    </source>
</evidence>
<feature type="compositionally biased region" description="Basic and acidic residues" evidence="5">
    <location>
        <begin position="665"/>
        <end position="674"/>
    </location>
</feature>
<feature type="domain" description="FLYWCH-type" evidence="6">
    <location>
        <begin position="70"/>
        <end position="126"/>
    </location>
</feature>
<organism evidence="7 8">
    <name type="scientific">Lymnaea stagnalis</name>
    <name type="common">Great pond snail</name>
    <name type="synonym">Helix stagnalis</name>
    <dbReference type="NCBI Taxonomy" id="6523"/>
    <lineage>
        <taxon>Eukaryota</taxon>
        <taxon>Metazoa</taxon>
        <taxon>Spiralia</taxon>
        <taxon>Lophotrochozoa</taxon>
        <taxon>Mollusca</taxon>
        <taxon>Gastropoda</taxon>
        <taxon>Heterobranchia</taxon>
        <taxon>Euthyneura</taxon>
        <taxon>Panpulmonata</taxon>
        <taxon>Hygrophila</taxon>
        <taxon>Lymnaeoidea</taxon>
        <taxon>Lymnaeidae</taxon>
        <taxon>Lymnaea</taxon>
    </lineage>
</organism>
<feature type="region of interest" description="Disordered" evidence="5">
    <location>
        <begin position="219"/>
        <end position="286"/>
    </location>
</feature>
<dbReference type="EMBL" id="CAXITT010000267">
    <property type="protein sequence ID" value="CAL1537572.1"/>
    <property type="molecule type" value="Genomic_DNA"/>
</dbReference>
<feature type="compositionally biased region" description="Polar residues" evidence="5">
    <location>
        <begin position="1461"/>
        <end position="1470"/>
    </location>
</feature>
<feature type="compositionally biased region" description="Basic and acidic residues" evidence="5">
    <location>
        <begin position="1492"/>
        <end position="1503"/>
    </location>
</feature>
<sequence length="1503" mass="170075">MDYDMESVEANGKDIADKSIDMEWQIDSEWINLSTTPVAPPSNNKKNKQIKQEQSNFENMSPPSFQLIPASKGGKYLVVDNQPLRLSQRKTSGYSYWVCSIPCCTARCVLDPDEKKIVRLCRNHNHEADVSRQEYKKFINALKISVKENPHVKPKALYDAEIVKTKERWRESKLKNNSNEEEPSLPSFDKVRTAMYNSRNAVLSSVSLKAVEEESGAASEAVLQAGPSRSTRTRDAKANQKRKSTPTKALVLSGSDLDELEDDGDETDEDWKASPTSSTNSKSNMEDVSFHFMPSNRGSQVLVIDGCLLHQNTIRASGKSYWRCQKKGCFYRAVYDPKLDKVTKTTGLHNHPPDSNQMMRRQFINNVKSQITDNPNVPPKQLYEKEVQKVKQELSELGVSWKIPPFSCVKHLAYRARKSAMNDDAEEEEDEISEEQPIKRQITETEKKFLEESVLNPQEEESGITMSLLSPGPAPIQSKNFPDQRFYFIPSKKGKRILVVNDFTFRLNSLKSGGRYYWKCTVDPCMFRCVYNESIQDIIKISGKHNHVTNVHKLRTREFCFLMKARMAEDPTLTPKKAYDREIAKIRILENGEQLVKCLPAYSSIRTSLYNQRHKRALEEEQGVLSGGGPGGSGYNNYYLGSSTHGTTADSMVSAKSLEQAQDISPKDITHLSLEDNDPMEHDEEDRGTTNTMNNNPMEIATPSLYDNHDMIDHYCETHRKVKISTKQEENYVENQVITKPEPSTYSVTFVPTTRGGRAIVVNGCVLRISYTREYVTYWRCQNNDCNFRCSYDSKVKKLLRISGEHNHPVNRYSPIIRTFVRKIKNRVSEEYELSPKIIYDEELERLKGDGQDTELLTSIPSYESLKSTLYKFKNRSVRTSLQMDETLDSVSDESEEERDEESLSEPSESTLEDELPFDPVIEEGFSTFNAQLPSWLDQDPDKHILDGHLLIKKSTTDTSSGWTCSKDGCPFRCVIDNDTKAVTRNQWDHTHKSAIKHIIAQAMFNAVKRRAVTGPSVAPKTIYEQEKKRIADKLSGNATLLKFIPSVTQVYQLVIKTRANPPPKLKEIKSKIPKQPKKKKSQKFSGSNNSNSSLGTGSNTSNGAGPYDTDYLLEHFEEDGERVSTYIEEQRQQNSLFEHDGSSILQTATLDSNSIPVYQHPSYHSNSYTNILSSNTSLPNSSKTIGQMEHQPGLNNFGSPPNKPPNFQSTLSHVDSNQTQPPPLILAVNSVSVQPSLQQTSHPAVPAQNLSLSPNSENVFTLHGYPLLPAMTQIGNIYWQCRVPGCSFQCVLNAGTSQIVQISGNHNHEPPGSHSAFCSQVVKMLQRKAAENLDEPLTSVYWEYMRSLRNVIDSEEILSGLPRFQDVALAMQNSRSAMGAVDNSHQFRNLVTGTANQTIKVFEYHFDAQSGSLVVNGDLLVLNWRMNELSYWKCKKTECRFKCTLDEELNCVHIMNPHNNPCPSSTQVDGKSASVKRKYPDKPSPRKPKFQRIDEMKFKSSN</sequence>
<feature type="compositionally biased region" description="Acidic residues" evidence="5">
    <location>
        <begin position="256"/>
        <end position="269"/>
    </location>
</feature>
<proteinExistence type="predicted"/>
<dbReference type="Pfam" id="PF04500">
    <property type="entry name" value="FLYWCH"/>
    <property type="match status" value="4"/>
</dbReference>
<keyword evidence="4" id="KW-0175">Coiled coil</keyword>
<evidence type="ECO:0000259" key="6">
    <source>
        <dbReference type="Pfam" id="PF04500"/>
    </source>
</evidence>
<accession>A0AAV2HU25</accession>
<feature type="compositionally biased region" description="Basic residues" evidence="5">
    <location>
        <begin position="1072"/>
        <end position="1083"/>
    </location>
</feature>
<keyword evidence="1" id="KW-0479">Metal-binding</keyword>
<evidence type="ECO:0000256" key="5">
    <source>
        <dbReference type="SAM" id="MobiDB-lite"/>
    </source>
</evidence>
<evidence type="ECO:0000256" key="4">
    <source>
        <dbReference type="SAM" id="Coils"/>
    </source>
</evidence>
<name>A0AAV2HU25_LYMST</name>
<keyword evidence="8" id="KW-1185">Reference proteome</keyword>
<gene>
    <name evidence="7" type="ORF">GSLYS_00011475001</name>
</gene>
<feature type="compositionally biased region" description="Acidic residues" evidence="5">
    <location>
        <begin position="675"/>
        <end position="686"/>
    </location>
</feature>
<feature type="compositionally biased region" description="Low complexity" evidence="5">
    <location>
        <begin position="1084"/>
        <end position="1106"/>
    </location>
</feature>
<feature type="region of interest" description="Disordered" evidence="5">
    <location>
        <begin position="35"/>
        <end position="63"/>
    </location>
</feature>
<evidence type="ECO:0000256" key="3">
    <source>
        <dbReference type="ARBA" id="ARBA00022833"/>
    </source>
</evidence>
<comment type="caution">
    <text evidence="7">The sequence shown here is derived from an EMBL/GenBank/DDBJ whole genome shotgun (WGS) entry which is preliminary data.</text>
</comment>
<feature type="region of interest" description="Disordered" evidence="5">
    <location>
        <begin position="1063"/>
        <end position="1110"/>
    </location>
</feature>
<feature type="compositionally biased region" description="Polar residues" evidence="5">
    <location>
        <begin position="1197"/>
        <end position="1220"/>
    </location>
</feature>
<feature type="region of interest" description="Disordered" evidence="5">
    <location>
        <begin position="1461"/>
        <end position="1503"/>
    </location>
</feature>
<dbReference type="Gene3D" id="2.20.25.240">
    <property type="match status" value="4"/>
</dbReference>
<feature type="region of interest" description="Disordered" evidence="5">
    <location>
        <begin position="661"/>
        <end position="698"/>
    </location>
</feature>
<feature type="domain" description="FLYWCH-type" evidence="6">
    <location>
        <begin position="488"/>
        <end position="547"/>
    </location>
</feature>
<feature type="compositionally biased region" description="Acidic residues" evidence="5">
    <location>
        <begin position="886"/>
        <end position="904"/>
    </location>
</feature>
<feature type="coiled-coil region" evidence="4">
    <location>
        <begin position="380"/>
        <end position="435"/>
    </location>
</feature>
<dbReference type="GO" id="GO:0008270">
    <property type="term" value="F:zinc ion binding"/>
    <property type="evidence" value="ECO:0007669"/>
    <property type="project" value="UniProtKB-KW"/>
</dbReference>
<feature type="domain" description="FLYWCH-type" evidence="6">
    <location>
        <begin position="292"/>
        <end position="351"/>
    </location>
</feature>
<keyword evidence="3" id="KW-0862">Zinc</keyword>
<feature type="region of interest" description="Disordered" evidence="5">
    <location>
        <begin position="884"/>
        <end position="914"/>
    </location>
</feature>
<dbReference type="Proteomes" id="UP001497497">
    <property type="component" value="Unassembled WGS sequence"/>
</dbReference>
<feature type="region of interest" description="Disordered" evidence="5">
    <location>
        <begin position="1197"/>
        <end position="1222"/>
    </location>
</feature>
<keyword evidence="2" id="KW-0863">Zinc-finger</keyword>
<evidence type="ECO:0000313" key="8">
    <source>
        <dbReference type="Proteomes" id="UP001497497"/>
    </source>
</evidence>
<feature type="domain" description="FLYWCH-type" evidence="6">
    <location>
        <begin position="750"/>
        <end position="808"/>
    </location>
</feature>
<feature type="compositionally biased region" description="Polar residues" evidence="5">
    <location>
        <begin position="274"/>
        <end position="283"/>
    </location>
</feature>
<evidence type="ECO:0000313" key="7">
    <source>
        <dbReference type="EMBL" id="CAL1537572.1"/>
    </source>
</evidence>
<protein>
    <recommendedName>
        <fullName evidence="6">FLYWCH-type domain-containing protein</fullName>
    </recommendedName>
</protein>
<dbReference type="InterPro" id="IPR007588">
    <property type="entry name" value="Znf_FLYWCH"/>
</dbReference>
<reference evidence="7 8" key="1">
    <citation type="submission" date="2024-04" db="EMBL/GenBank/DDBJ databases">
        <authorList>
            <consortium name="Genoscope - CEA"/>
            <person name="William W."/>
        </authorList>
    </citation>
    <scope>NUCLEOTIDE SEQUENCE [LARGE SCALE GENOMIC DNA]</scope>
</reference>